<gene>
    <name evidence="21" type="ORF">KDN34_01775</name>
</gene>
<evidence type="ECO:0000256" key="5">
    <source>
        <dbReference type="ARBA" id="ARBA00022496"/>
    </source>
</evidence>
<evidence type="ECO:0000259" key="20">
    <source>
        <dbReference type="Pfam" id="PF07715"/>
    </source>
</evidence>
<accession>A0ABX7YV79</accession>
<feature type="region of interest" description="Disordered" evidence="17">
    <location>
        <begin position="28"/>
        <end position="70"/>
    </location>
</feature>
<keyword evidence="22" id="KW-1185">Reference proteome</keyword>
<keyword evidence="9" id="KW-0406">Ion transport</keyword>
<evidence type="ECO:0000256" key="8">
    <source>
        <dbReference type="ARBA" id="ARBA00023004"/>
    </source>
</evidence>
<keyword evidence="8" id="KW-0408">Iron</keyword>
<evidence type="ECO:0000256" key="14">
    <source>
        <dbReference type="PROSITE-ProRule" id="PRU01360"/>
    </source>
</evidence>
<dbReference type="RefSeq" id="WP_212595242.1">
    <property type="nucleotide sequence ID" value="NZ_CP073587.1"/>
</dbReference>
<dbReference type="Gene3D" id="2.170.130.10">
    <property type="entry name" value="TonB-dependent receptor, plug domain"/>
    <property type="match status" value="1"/>
</dbReference>
<dbReference type="NCBIfam" id="NF010051">
    <property type="entry name" value="PRK13528.1"/>
    <property type="match status" value="1"/>
</dbReference>
<evidence type="ECO:0000256" key="17">
    <source>
        <dbReference type="SAM" id="MobiDB-lite"/>
    </source>
</evidence>
<feature type="domain" description="TonB-dependent receptor-like beta-barrel" evidence="19">
    <location>
        <begin position="289"/>
        <end position="742"/>
    </location>
</feature>
<feature type="short sequence motif" description="TonB C-terminal box" evidence="15">
    <location>
        <begin position="759"/>
        <end position="776"/>
    </location>
</feature>
<dbReference type="Gene3D" id="2.40.170.20">
    <property type="entry name" value="TonB-dependent receptor, beta-barrel domain"/>
    <property type="match status" value="1"/>
</dbReference>
<evidence type="ECO:0000256" key="12">
    <source>
        <dbReference type="ARBA" id="ARBA00023170"/>
    </source>
</evidence>
<dbReference type="NCBIfam" id="NF010048">
    <property type="entry name" value="PRK13524.1"/>
    <property type="match status" value="1"/>
</dbReference>
<evidence type="ECO:0000256" key="6">
    <source>
        <dbReference type="ARBA" id="ARBA00022692"/>
    </source>
</evidence>
<dbReference type="PROSITE" id="PS01156">
    <property type="entry name" value="TONB_DEPENDENT_REC_2"/>
    <property type="match status" value="1"/>
</dbReference>
<feature type="signal peptide" evidence="18">
    <location>
        <begin position="1"/>
        <end position="26"/>
    </location>
</feature>
<keyword evidence="10 16" id="KW-0798">TonB box</keyword>
<evidence type="ECO:0000256" key="15">
    <source>
        <dbReference type="PROSITE-ProRule" id="PRU10144"/>
    </source>
</evidence>
<keyword evidence="4 14" id="KW-1134">Transmembrane beta strand</keyword>
<dbReference type="Pfam" id="PF07715">
    <property type="entry name" value="Plug"/>
    <property type="match status" value="1"/>
</dbReference>
<evidence type="ECO:0000256" key="11">
    <source>
        <dbReference type="ARBA" id="ARBA00023136"/>
    </source>
</evidence>
<evidence type="ECO:0000313" key="21">
    <source>
        <dbReference type="EMBL" id="QUN06226.1"/>
    </source>
</evidence>
<keyword evidence="11 14" id="KW-0472">Membrane</keyword>
<dbReference type="InterPro" id="IPR010105">
    <property type="entry name" value="TonB_sidphr_rcpt"/>
</dbReference>
<dbReference type="InterPro" id="IPR058134">
    <property type="entry name" value="PirA/FepA/PfeA"/>
</dbReference>
<proteinExistence type="inferred from homology"/>
<dbReference type="InterPro" id="IPR037066">
    <property type="entry name" value="Plug_dom_sf"/>
</dbReference>
<dbReference type="CDD" id="cd01347">
    <property type="entry name" value="ligand_gated_channel"/>
    <property type="match status" value="1"/>
</dbReference>
<dbReference type="InterPro" id="IPR000531">
    <property type="entry name" value="Beta-barrel_TonB"/>
</dbReference>
<keyword evidence="6 14" id="KW-0812">Transmembrane</keyword>
<evidence type="ECO:0000256" key="18">
    <source>
        <dbReference type="SAM" id="SignalP"/>
    </source>
</evidence>
<dbReference type="InterPro" id="IPR012910">
    <property type="entry name" value="Plug_dom"/>
</dbReference>
<name>A0ABX7YV79_9GAMM</name>
<evidence type="ECO:0000256" key="1">
    <source>
        <dbReference type="ARBA" id="ARBA00004571"/>
    </source>
</evidence>
<dbReference type="SUPFAM" id="SSF56935">
    <property type="entry name" value="Porins"/>
    <property type="match status" value="1"/>
</dbReference>
<feature type="region of interest" description="Disordered" evidence="17">
    <location>
        <begin position="153"/>
        <end position="174"/>
    </location>
</feature>
<feature type="compositionally biased region" description="Basic residues" evidence="17">
    <location>
        <begin position="56"/>
        <end position="66"/>
    </location>
</feature>
<dbReference type="PROSITE" id="PS52016">
    <property type="entry name" value="TONB_DEPENDENT_REC_3"/>
    <property type="match status" value="1"/>
</dbReference>
<feature type="domain" description="TonB-dependent receptor plug" evidence="20">
    <location>
        <begin position="88"/>
        <end position="204"/>
    </location>
</feature>
<evidence type="ECO:0000256" key="3">
    <source>
        <dbReference type="ARBA" id="ARBA00022448"/>
    </source>
</evidence>
<organism evidence="21 22">
    <name type="scientific">Shewanella yunxiaonensis</name>
    <dbReference type="NCBI Taxonomy" id="2829809"/>
    <lineage>
        <taxon>Bacteria</taxon>
        <taxon>Pseudomonadati</taxon>
        <taxon>Pseudomonadota</taxon>
        <taxon>Gammaproteobacteria</taxon>
        <taxon>Alteromonadales</taxon>
        <taxon>Shewanellaceae</taxon>
        <taxon>Shewanella</taxon>
    </lineage>
</organism>
<evidence type="ECO:0000256" key="2">
    <source>
        <dbReference type="ARBA" id="ARBA00009810"/>
    </source>
</evidence>
<keyword evidence="13 14" id="KW-0998">Cell outer membrane</keyword>
<feature type="region of interest" description="Disordered" evidence="17">
    <location>
        <begin position="435"/>
        <end position="458"/>
    </location>
</feature>
<dbReference type="InterPro" id="IPR010917">
    <property type="entry name" value="TonB_rcpt_CS"/>
</dbReference>
<dbReference type="Pfam" id="PF00593">
    <property type="entry name" value="TonB_dep_Rec_b-barrel"/>
    <property type="match status" value="1"/>
</dbReference>
<sequence length="776" mass="84842">MTRLVPTSISVASALTIALCASMATAAEDHTESQSVIDQTTSSTTSSDSDNENNKHHGHKGKKHQKDAKQKIEKITVIGTAEQQIKQSLGVSIITADDLERRPPANDLSELIRKMPGVNLTGNSASGQYGNNRQIDLRGMGPENTLILVDGKPVSSRSSVRMGKSGERNSRGDSNWVPAEAVESIEVLRGPAAARYGSGASGGVVNIITKAPTKTWKGSVNLYTSQPEDDLEGSSERAGFNLSGGVTDNLSFRTYGNINKTDADSPLLNAKYATSDTATAPAGREGVRNKDISGLLRWDANKQQVVEFEASYSRQGNIYSGDRAVNSNGSTTLTDLANEGAETNVMYRSSGAISHRGSWDWGDTNLSISYENTRNYRMNEGLVGGVEGSINDSGWSTSTYETLLLTGSASVPFKRWHRAHNTTVGFEIGKDKLDDPYSTSQTTSGGGSIEGISDSDRDGKSEAKYQALYAEDNIELTHKWMLTAGLRLDHYDQFGNNWSPYLSSAYELTDDLTLRVGIAKAFKAPNLYQSNPNYLYYTRGTGCPNDYPSQGSGCYILGNDNLAQETSINKELGLQYQYVGWNVSVTYFRNDYDNKIVSGMVPYGETESGAYLLQWTNASKAIVEGVEGNLKVPLIGEHGATLSWNTNVTYMNKNRNEDTGQPLSVIPRYTINSMLDWEATDDLTLSFTWTRYGKQKPQTITFTGAAAEGDYLRERDPYSLLSLGGNYRLNDSWRFGFGINNLTDRRLFRESTGASEGANTYNEPGRAYYASATYSF</sequence>
<reference evidence="21 22" key="1">
    <citation type="submission" date="2021-04" db="EMBL/GenBank/DDBJ databases">
        <title>Novel species identification of genus Shewanella.</title>
        <authorList>
            <person name="Liu G."/>
        </authorList>
    </citation>
    <scope>NUCLEOTIDE SEQUENCE [LARGE SCALE GENOMIC DNA]</scope>
    <source>
        <strain evidence="21 22">FJAT-54481</strain>
    </source>
</reference>
<dbReference type="PANTHER" id="PTHR30069:SF8">
    <property type="entry name" value="TONB-DEPENDENT SIDEROPHORE RECEPTOR PROTEIN"/>
    <property type="match status" value="1"/>
</dbReference>
<evidence type="ECO:0000256" key="10">
    <source>
        <dbReference type="ARBA" id="ARBA00023077"/>
    </source>
</evidence>
<comment type="subcellular location">
    <subcellularLocation>
        <location evidence="1 14">Cell outer membrane</location>
        <topology evidence="1 14">Multi-pass membrane protein</topology>
    </subcellularLocation>
</comment>
<keyword evidence="5" id="KW-0410">Iron transport</keyword>
<comment type="similarity">
    <text evidence="2 14 16">Belongs to the TonB-dependent receptor family.</text>
</comment>
<evidence type="ECO:0000256" key="9">
    <source>
        <dbReference type="ARBA" id="ARBA00023065"/>
    </source>
</evidence>
<evidence type="ECO:0000256" key="16">
    <source>
        <dbReference type="RuleBase" id="RU003357"/>
    </source>
</evidence>
<keyword evidence="12 21" id="KW-0675">Receptor</keyword>
<dbReference type="InterPro" id="IPR039426">
    <property type="entry name" value="TonB-dep_rcpt-like"/>
</dbReference>
<protein>
    <submittedName>
        <fullName evidence="21">TonB-dependent siderophore receptor</fullName>
    </submittedName>
</protein>
<dbReference type="InterPro" id="IPR036942">
    <property type="entry name" value="Beta-barrel_TonB_sf"/>
</dbReference>
<dbReference type="EMBL" id="CP073587">
    <property type="protein sequence ID" value="QUN06226.1"/>
    <property type="molecule type" value="Genomic_DNA"/>
</dbReference>
<dbReference type="PANTHER" id="PTHR30069">
    <property type="entry name" value="TONB-DEPENDENT OUTER MEMBRANE RECEPTOR"/>
    <property type="match status" value="1"/>
</dbReference>
<dbReference type="NCBIfam" id="TIGR01783">
    <property type="entry name" value="TonB-siderophor"/>
    <property type="match status" value="1"/>
</dbReference>
<evidence type="ECO:0000259" key="19">
    <source>
        <dbReference type="Pfam" id="PF00593"/>
    </source>
</evidence>
<evidence type="ECO:0000313" key="22">
    <source>
        <dbReference type="Proteomes" id="UP000679575"/>
    </source>
</evidence>
<feature type="chain" id="PRO_5046759266" evidence="18">
    <location>
        <begin position="27"/>
        <end position="776"/>
    </location>
</feature>
<keyword evidence="3 14" id="KW-0813">Transport</keyword>
<evidence type="ECO:0000256" key="7">
    <source>
        <dbReference type="ARBA" id="ARBA00022729"/>
    </source>
</evidence>
<evidence type="ECO:0000256" key="4">
    <source>
        <dbReference type="ARBA" id="ARBA00022452"/>
    </source>
</evidence>
<keyword evidence="7 18" id="KW-0732">Signal</keyword>
<dbReference type="Proteomes" id="UP000679575">
    <property type="component" value="Chromosome"/>
</dbReference>
<evidence type="ECO:0000256" key="13">
    <source>
        <dbReference type="ARBA" id="ARBA00023237"/>
    </source>
</evidence>